<feature type="domain" description="BTB" evidence="1">
    <location>
        <begin position="25"/>
        <end position="89"/>
    </location>
</feature>
<dbReference type="STRING" id="436010.A0A166SRB4"/>
<evidence type="ECO:0000259" key="1">
    <source>
        <dbReference type="PROSITE" id="PS50097"/>
    </source>
</evidence>
<dbReference type="CDD" id="cd18186">
    <property type="entry name" value="BTB_POZ_ZBTB_KLHL-like"/>
    <property type="match status" value="1"/>
</dbReference>
<sequence>MSSENQSNPGDSIDPVRSDVWYDDGNVVLQAQNTQFKVYRGVLAQSSSVFKDMFTFPQPPSAEMELIDGCPVVHLSDRAEDVRYILQALCQREYVTDGEKIPLAVLSSFLSLGGKYEISKLRAEATMKLYREFPITLADADYVWSAWVSIRPDKKRSTFMELAILARMERVFSVLPYLLYKCCKHYSASEILQGLARNDGSRLLLSPEDQLACIAGHRKLCEAQAKMTFIWAYAEDFTSATCLSSTCHRSRQHILLKSQLSPVPAVLGLEHWENDPSYSEGLCASCTKKAKEQHMAGRAKFWEALPVLLGLPPWSELKKEREEV</sequence>
<dbReference type="InterPro" id="IPR011333">
    <property type="entry name" value="SKP1/BTB/POZ_sf"/>
</dbReference>
<gene>
    <name evidence="2" type="ORF">FIBSPDRAFT_815825</name>
</gene>
<evidence type="ECO:0000313" key="2">
    <source>
        <dbReference type="EMBL" id="KZP29739.1"/>
    </source>
</evidence>
<dbReference type="OrthoDB" id="3217871at2759"/>
<dbReference type="Pfam" id="PF00651">
    <property type="entry name" value="BTB"/>
    <property type="match status" value="1"/>
</dbReference>
<dbReference type="Gene3D" id="3.30.710.10">
    <property type="entry name" value="Potassium Channel Kv1.1, Chain A"/>
    <property type="match status" value="1"/>
</dbReference>
<proteinExistence type="predicted"/>
<dbReference type="EMBL" id="KV417497">
    <property type="protein sequence ID" value="KZP29739.1"/>
    <property type="molecule type" value="Genomic_DNA"/>
</dbReference>
<dbReference type="InterPro" id="IPR000210">
    <property type="entry name" value="BTB/POZ_dom"/>
</dbReference>
<dbReference type="SUPFAM" id="SSF54695">
    <property type="entry name" value="POZ domain"/>
    <property type="match status" value="1"/>
</dbReference>
<dbReference type="AlphaFoldDB" id="A0A166SRB4"/>
<organism evidence="2 3">
    <name type="scientific">Athelia psychrophila</name>
    <dbReference type="NCBI Taxonomy" id="1759441"/>
    <lineage>
        <taxon>Eukaryota</taxon>
        <taxon>Fungi</taxon>
        <taxon>Dikarya</taxon>
        <taxon>Basidiomycota</taxon>
        <taxon>Agaricomycotina</taxon>
        <taxon>Agaricomycetes</taxon>
        <taxon>Agaricomycetidae</taxon>
        <taxon>Atheliales</taxon>
        <taxon>Atheliaceae</taxon>
        <taxon>Athelia</taxon>
    </lineage>
</organism>
<dbReference type="Proteomes" id="UP000076532">
    <property type="component" value="Unassembled WGS sequence"/>
</dbReference>
<dbReference type="PROSITE" id="PS50097">
    <property type="entry name" value="BTB"/>
    <property type="match status" value="1"/>
</dbReference>
<name>A0A166SRB4_9AGAM</name>
<evidence type="ECO:0000313" key="3">
    <source>
        <dbReference type="Proteomes" id="UP000076532"/>
    </source>
</evidence>
<keyword evidence="3" id="KW-1185">Reference proteome</keyword>
<reference evidence="2 3" key="1">
    <citation type="journal article" date="2016" name="Mol. Biol. Evol.">
        <title>Comparative Genomics of Early-Diverging Mushroom-Forming Fungi Provides Insights into the Origins of Lignocellulose Decay Capabilities.</title>
        <authorList>
            <person name="Nagy L.G."/>
            <person name="Riley R."/>
            <person name="Tritt A."/>
            <person name="Adam C."/>
            <person name="Daum C."/>
            <person name="Floudas D."/>
            <person name="Sun H."/>
            <person name="Yadav J.S."/>
            <person name="Pangilinan J."/>
            <person name="Larsson K.H."/>
            <person name="Matsuura K."/>
            <person name="Barry K."/>
            <person name="Labutti K."/>
            <person name="Kuo R."/>
            <person name="Ohm R.A."/>
            <person name="Bhattacharya S.S."/>
            <person name="Shirouzu T."/>
            <person name="Yoshinaga Y."/>
            <person name="Martin F.M."/>
            <person name="Grigoriev I.V."/>
            <person name="Hibbett D.S."/>
        </authorList>
    </citation>
    <scope>NUCLEOTIDE SEQUENCE [LARGE SCALE GENOMIC DNA]</scope>
    <source>
        <strain evidence="2 3">CBS 109695</strain>
    </source>
</reference>
<accession>A0A166SRB4</accession>
<protein>
    <recommendedName>
        <fullName evidence="1">BTB domain-containing protein</fullName>
    </recommendedName>
</protein>